<evidence type="ECO:0000256" key="1">
    <source>
        <dbReference type="SAM" id="SignalP"/>
    </source>
</evidence>
<dbReference type="EMBL" id="JAKMXF010000311">
    <property type="protein sequence ID" value="KAI6650391.1"/>
    <property type="molecule type" value="Genomic_DNA"/>
</dbReference>
<name>A0AAV7JNJ8_9METZ</name>
<comment type="caution">
    <text evidence="2">The sequence shown here is derived from an EMBL/GenBank/DDBJ whole genome shotgun (WGS) entry which is preliminary data.</text>
</comment>
<sequence>MSYFSLCFTLTCLAILSAQIWCDESICDSLVQSGKMGLNKVDNSKCGKDNVCCNINLIQNMKDIFDKAKDDGYQKILVKDFNQLKTELQASLQMKWMYYDTQGRDNFNSLQNSVCDLIMEQTSEYDKCSCNNPVVRRVVEENVAIITRNYTKFTKGLTELQELLSRLYILGNERIENELIVRQLKAIVCKQCSGLRETMCMSECNQLLSLGRAFEIKKLELLERAAVFIQVKVQRASSQLTEINSENSISEQTMKDIMTAIIHEVSRLDPANCGDAFESQPTDIQLGAGCSVLPPKCNSGNKASCTLANCKDACRVNCCNGKASTKCTIPTCKSCKNPTETENCNSNTASQCAGISEQRNEQDMNSGIDSIDIEVYNSSVIPQDIQLGAGCSVLPPKCNSGNKASCTLANCKDACRVNCCNGKASTKCTIPTCKSCKNPTETENCNSNTASQCAGIEEQMNELNVENIMNIIYKIRNQIETSKKNIGMDGRYICQQLMDTFENIHLITECEDEKMGDYFYGYMNEVFNDEQMEQYFGDKELDKLLNNIF</sequence>
<reference evidence="2 3" key="1">
    <citation type="journal article" date="2023" name="BMC Biol.">
        <title>The compact genome of the sponge Oopsacas minuta (Hexactinellida) is lacking key metazoan core genes.</title>
        <authorList>
            <person name="Santini S."/>
            <person name="Schenkelaars Q."/>
            <person name="Jourda C."/>
            <person name="Duchesne M."/>
            <person name="Belahbib H."/>
            <person name="Rocher C."/>
            <person name="Selva M."/>
            <person name="Riesgo A."/>
            <person name="Vervoort M."/>
            <person name="Leys S.P."/>
            <person name="Kodjabachian L."/>
            <person name="Le Bivic A."/>
            <person name="Borchiellini C."/>
            <person name="Claverie J.M."/>
            <person name="Renard E."/>
        </authorList>
    </citation>
    <scope>NUCLEOTIDE SEQUENCE [LARGE SCALE GENOMIC DNA]</scope>
    <source>
        <strain evidence="2">SPO-2</strain>
    </source>
</reference>
<accession>A0AAV7JNJ8</accession>
<protein>
    <submittedName>
        <fullName evidence="2">Uncharacterized protein</fullName>
    </submittedName>
</protein>
<evidence type="ECO:0000313" key="3">
    <source>
        <dbReference type="Proteomes" id="UP001165289"/>
    </source>
</evidence>
<gene>
    <name evidence="2" type="ORF">LOD99_5828</name>
</gene>
<keyword evidence="3" id="KW-1185">Reference proteome</keyword>
<keyword evidence="1" id="KW-0732">Signal</keyword>
<feature type="signal peptide" evidence="1">
    <location>
        <begin position="1"/>
        <end position="22"/>
    </location>
</feature>
<dbReference type="AlphaFoldDB" id="A0AAV7JNJ8"/>
<organism evidence="2 3">
    <name type="scientific">Oopsacas minuta</name>
    <dbReference type="NCBI Taxonomy" id="111878"/>
    <lineage>
        <taxon>Eukaryota</taxon>
        <taxon>Metazoa</taxon>
        <taxon>Porifera</taxon>
        <taxon>Hexactinellida</taxon>
        <taxon>Hexasterophora</taxon>
        <taxon>Lyssacinosida</taxon>
        <taxon>Leucopsacidae</taxon>
        <taxon>Oopsacas</taxon>
    </lineage>
</organism>
<proteinExistence type="predicted"/>
<feature type="chain" id="PRO_5043406485" evidence="1">
    <location>
        <begin position="23"/>
        <end position="549"/>
    </location>
</feature>
<evidence type="ECO:0000313" key="2">
    <source>
        <dbReference type="EMBL" id="KAI6650391.1"/>
    </source>
</evidence>
<dbReference type="Proteomes" id="UP001165289">
    <property type="component" value="Unassembled WGS sequence"/>
</dbReference>